<dbReference type="AlphaFoldDB" id="A0A9W6XY56"/>
<reference evidence="1" key="1">
    <citation type="submission" date="2023-04" db="EMBL/GenBank/DDBJ databases">
        <title>Phytophthora fragariaefolia NBRC 109709.</title>
        <authorList>
            <person name="Ichikawa N."/>
            <person name="Sato H."/>
            <person name="Tonouchi N."/>
        </authorList>
    </citation>
    <scope>NUCLEOTIDE SEQUENCE</scope>
    <source>
        <strain evidence="1">NBRC 109709</strain>
    </source>
</reference>
<name>A0A9W6XY56_9STRA</name>
<sequence>MVLSEKIFLSQRQGIENGTGAPEFADMFLFFYYSARLDDSSSNVYHDKHNNGGKVSNLDDREEECRKAVRSVNPFLSEIFRGNAQTISFRNIMASTRAIISIPIKRGNGKGKIPKTKARKGNRNAVMNHSEPHQFQIVIEICWAKRKAEVMEPHRTGLAYSIADVLLPFLELSALSLFAPDLVGFTSSSITQERSEKLDQLVWKNIPAKLLLNESPTGSNILAWRRGSCCIFYPITATLTDPEFSPRVHLAIAALFDVLEPMLKTKANTLG</sequence>
<dbReference type="Proteomes" id="UP001165121">
    <property type="component" value="Unassembled WGS sequence"/>
</dbReference>
<proteinExistence type="predicted"/>
<gene>
    <name evidence="1" type="ORF">Pfra01_001833600</name>
</gene>
<keyword evidence="2" id="KW-1185">Reference proteome</keyword>
<organism evidence="1 2">
    <name type="scientific">Phytophthora fragariaefolia</name>
    <dbReference type="NCBI Taxonomy" id="1490495"/>
    <lineage>
        <taxon>Eukaryota</taxon>
        <taxon>Sar</taxon>
        <taxon>Stramenopiles</taxon>
        <taxon>Oomycota</taxon>
        <taxon>Peronosporomycetes</taxon>
        <taxon>Peronosporales</taxon>
        <taxon>Peronosporaceae</taxon>
        <taxon>Phytophthora</taxon>
    </lineage>
</organism>
<protein>
    <submittedName>
        <fullName evidence="1">Unnamed protein product</fullName>
    </submittedName>
</protein>
<evidence type="ECO:0000313" key="1">
    <source>
        <dbReference type="EMBL" id="GMF47988.1"/>
    </source>
</evidence>
<comment type="caution">
    <text evidence="1">The sequence shown here is derived from an EMBL/GenBank/DDBJ whole genome shotgun (WGS) entry which is preliminary data.</text>
</comment>
<dbReference type="EMBL" id="BSXT01002262">
    <property type="protein sequence ID" value="GMF47988.1"/>
    <property type="molecule type" value="Genomic_DNA"/>
</dbReference>
<dbReference type="OrthoDB" id="92650at2759"/>
<accession>A0A9W6XY56</accession>
<evidence type="ECO:0000313" key="2">
    <source>
        <dbReference type="Proteomes" id="UP001165121"/>
    </source>
</evidence>